<dbReference type="EMBL" id="BBMS01000033">
    <property type="protein sequence ID" value="GAL27732.1"/>
    <property type="molecule type" value="Genomic_DNA"/>
</dbReference>
<sequence>MFFHQERGTKKRYLELAQEAAELERNYQHDSAAIVWQQAASLASHPANITWAENRHSFCLKCKPVTAPPKRGRPKTKSATASIQDGNKPIN</sequence>
<evidence type="ECO:0000313" key="2">
    <source>
        <dbReference type="EMBL" id="GAL27732.1"/>
    </source>
</evidence>
<evidence type="ECO:0008006" key="4">
    <source>
        <dbReference type="Google" id="ProtNLM"/>
    </source>
</evidence>
<evidence type="ECO:0000313" key="3">
    <source>
        <dbReference type="Proteomes" id="UP000029223"/>
    </source>
</evidence>
<feature type="region of interest" description="Disordered" evidence="1">
    <location>
        <begin position="65"/>
        <end position="91"/>
    </location>
</feature>
<evidence type="ECO:0000256" key="1">
    <source>
        <dbReference type="SAM" id="MobiDB-lite"/>
    </source>
</evidence>
<accession>A0ABQ0JG50</accession>
<feature type="compositionally biased region" description="Polar residues" evidence="1">
    <location>
        <begin position="77"/>
        <end position="91"/>
    </location>
</feature>
<reference evidence="3" key="1">
    <citation type="submission" date="2014-09" db="EMBL/GenBank/DDBJ databases">
        <title>Vibrio variabilis JCM 19239. (C206) whole genome shotgun sequence.</title>
        <authorList>
            <person name="Sawabe T."/>
            <person name="Meirelles P."/>
            <person name="Nakanishi M."/>
            <person name="Sayaka M."/>
            <person name="Hattori M."/>
            <person name="Ohkuma M."/>
        </authorList>
    </citation>
    <scope>NUCLEOTIDE SEQUENCE [LARGE SCALE GENOMIC DNA]</scope>
    <source>
        <strain evidence="3">JCM 19239</strain>
    </source>
</reference>
<organism evidence="2 3">
    <name type="scientific">Vibrio variabilis</name>
    <dbReference type="NCBI Taxonomy" id="990271"/>
    <lineage>
        <taxon>Bacteria</taxon>
        <taxon>Pseudomonadati</taxon>
        <taxon>Pseudomonadota</taxon>
        <taxon>Gammaproteobacteria</taxon>
        <taxon>Vibrionales</taxon>
        <taxon>Vibrionaceae</taxon>
        <taxon>Vibrio</taxon>
    </lineage>
</organism>
<protein>
    <recommendedName>
        <fullName evidence="4">ANR family transcriptional regulator</fullName>
    </recommendedName>
</protein>
<proteinExistence type="predicted"/>
<name>A0ABQ0JG50_9VIBR</name>
<keyword evidence="3" id="KW-1185">Reference proteome</keyword>
<gene>
    <name evidence="2" type="ORF">JCM19239_1453</name>
</gene>
<reference evidence="3" key="2">
    <citation type="submission" date="2014-09" db="EMBL/GenBank/DDBJ databases">
        <authorList>
            <consortium name="NBRP consortium"/>
            <person name="Sawabe T."/>
            <person name="Meirelles P."/>
            <person name="Nakanishi M."/>
            <person name="Sayaka M."/>
            <person name="Hattori M."/>
            <person name="Ohkuma M."/>
        </authorList>
    </citation>
    <scope>NUCLEOTIDE SEQUENCE [LARGE SCALE GENOMIC DNA]</scope>
    <source>
        <strain evidence="3">JCM 19239</strain>
    </source>
</reference>
<dbReference type="InterPro" id="IPR047666">
    <property type="entry name" value="ANR_neg_reg"/>
</dbReference>
<comment type="caution">
    <text evidence="2">The sequence shown here is derived from an EMBL/GenBank/DDBJ whole genome shotgun (WGS) entry which is preliminary data.</text>
</comment>
<dbReference type="Proteomes" id="UP000029223">
    <property type="component" value="Unassembled WGS sequence"/>
</dbReference>
<dbReference type="NCBIfam" id="NF033650">
    <property type="entry name" value="ANR_neg_reg"/>
    <property type="match status" value="1"/>
</dbReference>